<protein>
    <recommendedName>
        <fullName evidence="3">D-alanyl-D-alanine carboxypeptidase-like core domain-containing protein</fullName>
    </recommendedName>
</protein>
<feature type="region of interest" description="Disordered" evidence="1">
    <location>
        <begin position="25"/>
        <end position="74"/>
    </location>
</feature>
<evidence type="ECO:0000256" key="2">
    <source>
        <dbReference type="SAM" id="SignalP"/>
    </source>
</evidence>
<evidence type="ECO:0000259" key="3">
    <source>
        <dbReference type="Pfam" id="PF02557"/>
    </source>
</evidence>
<dbReference type="PANTHER" id="PTHR34385">
    <property type="entry name" value="D-ALANYL-D-ALANINE CARBOXYPEPTIDASE"/>
    <property type="match status" value="1"/>
</dbReference>
<name>A0ABP8Z5G5_9MICO</name>
<feature type="signal peptide" evidence="2">
    <location>
        <begin position="1"/>
        <end position="19"/>
    </location>
</feature>
<proteinExistence type="predicted"/>
<accession>A0ABP8Z5G5</accession>
<comment type="caution">
    <text evidence="4">The sequence shown here is derived from an EMBL/GenBank/DDBJ whole genome shotgun (WGS) entry which is preliminary data.</text>
</comment>
<dbReference type="InterPro" id="IPR009045">
    <property type="entry name" value="Zn_M74/Hedgehog-like"/>
</dbReference>
<dbReference type="CDD" id="cd14852">
    <property type="entry name" value="LD-carboxypeptidase"/>
    <property type="match status" value="1"/>
</dbReference>
<dbReference type="Gene3D" id="3.30.1380.10">
    <property type="match status" value="1"/>
</dbReference>
<organism evidence="4 5">
    <name type="scientific">Amnibacterium soli</name>
    <dbReference type="NCBI Taxonomy" id="1282736"/>
    <lineage>
        <taxon>Bacteria</taxon>
        <taxon>Bacillati</taxon>
        <taxon>Actinomycetota</taxon>
        <taxon>Actinomycetes</taxon>
        <taxon>Micrococcales</taxon>
        <taxon>Microbacteriaceae</taxon>
        <taxon>Amnibacterium</taxon>
    </lineage>
</organism>
<sequence length="266" mass="28407">MSQRIVRGCAALGIVLALAGCTATGTPSSQSASTAAGSDDPVRSSAPPVASATPSATSPAPAPTTAAFDRSKHSLDDPSSIWVVVDKQRPLQPKSWVPPDLVTPAVPHTNVPQLRKVAADALVRMFAGAEQDGIRLVSLSAYRSYATQSSIFDRNLATLGRAKTLQLTARPGYSEHQTGLADDLGDGSSCDLQVCFESHPAAKWLLANSWRYGWILRYPLGDTAVTGIQTEPWHFRYIGKSAAKEMHATGVKTLEQFFDLPDSPDY</sequence>
<dbReference type="SUPFAM" id="SSF55166">
    <property type="entry name" value="Hedgehog/DD-peptidase"/>
    <property type="match status" value="1"/>
</dbReference>
<dbReference type="Proteomes" id="UP001500121">
    <property type="component" value="Unassembled WGS sequence"/>
</dbReference>
<feature type="domain" description="D-alanyl-D-alanine carboxypeptidase-like core" evidence="3">
    <location>
        <begin position="113"/>
        <end position="240"/>
    </location>
</feature>
<dbReference type="InterPro" id="IPR052179">
    <property type="entry name" value="DD-CPase-like"/>
</dbReference>
<reference evidence="5" key="1">
    <citation type="journal article" date="2019" name="Int. J. Syst. Evol. Microbiol.">
        <title>The Global Catalogue of Microorganisms (GCM) 10K type strain sequencing project: providing services to taxonomists for standard genome sequencing and annotation.</title>
        <authorList>
            <consortium name="The Broad Institute Genomics Platform"/>
            <consortium name="The Broad Institute Genome Sequencing Center for Infectious Disease"/>
            <person name="Wu L."/>
            <person name="Ma J."/>
        </authorList>
    </citation>
    <scope>NUCLEOTIDE SEQUENCE [LARGE SCALE GENOMIC DNA]</scope>
    <source>
        <strain evidence="5">JCM 19015</strain>
    </source>
</reference>
<dbReference type="Pfam" id="PF02557">
    <property type="entry name" value="VanY"/>
    <property type="match status" value="1"/>
</dbReference>
<dbReference type="PANTHER" id="PTHR34385:SF1">
    <property type="entry name" value="PEPTIDOGLYCAN L-ALANYL-D-GLUTAMATE ENDOPEPTIDASE CWLK"/>
    <property type="match status" value="1"/>
</dbReference>
<dbReference type="InterPro" id="IPR003709">
    <property type="entry name" value="VanY-like_core_dom"/>
</dbReference>
<evidence type="ECO:0000313" key="4">
    <source>
        <dbReference type="EMBL" id="GAA4747085.1"/>
    </source>
</evidence>
<dbReference type="PROSITE" id="PS51257">
    <property type="entry name" value="PROKAR_LIPOPROTEIN"/>
    <property type="match status" value="1"/>
</dbReference>
<feature type="chain" id="PRO_5045393047" description="D-alanyl-D-alanine carboxypeptidase-like core domain-containing protein" evidence="2">
    <location>
        <begin position="20"/>
        <end position="266"/>
    </location>
</feature>
<gene>
    <name evidence="4" type="ORF">GCM10025783_18980</name>
</gene>
<keyword evidence="5" id="KW-1185">Reference proteome</keyword>
<dbReference type="EMBL" id="BAABLP010000004">
    <property type="protein sequence ID" value="GAA4747085.1"/>
    <property type="molecule type" value="Genomic_DNA"/>
</dbReference>
<feature type="compositionally biased region" description="Polar residues" evidence="1">
    <location>
        <begin position="25"/>
        <end position="36"/>
    </location>
</feature>
<dbReference type="RefSeq" id="WP_345480912.1">
    <property type="nucleotide sequence ID" value="NZ_BAABLP010000004.1"/>
</dbReference>
<keyword evidence="2" id="KW-0732">Signal</keyword>
<dbReference type="InterPro" id="IPR058193">
    <property type="entry name" value="VanY/YodJ_core_dom"/>
</dbReference>
<feature type="compositionally biased region" description="Low complexity" evidence="1">
    <location>
        <begin position="44"/>
        <end position="67"/>
    </location>
</feature>
<evidence type="ECO:0000313" key="5">
    <source>
        <dbReference type="Proteomes" id="UP001500121"/>
    </source>
</evidence>
<evidence type="ECO:0000256" key="1">
    <source>
        <dbReference type="SAM" id="MobiDB-lite"/>
    </source>
</evidence>